<protein>
    <submittedName>
        <fullName evidence="2">Uncharacterized protein</fullName>
    </submittedName>
</protein>
<gene>
    <name evidence="2" type="ORF">GCM10011316_13940</name>
</gene>
<reference evidence="2" key="1">
    <citation type="journal article" date="2014" name="Int. J. Syst. Evol. Microbiol.">
        <title>Complete genome sequence of Corynebacterium casei LMG S-19264T (=DSM 44701T), isolated from a smear-ripened cheese.</title>
        <authorList>
            <consortium name="US DOE Joint Genome Institute (JGI-PGF)"/>
            <person name="Walter F."/>
            <person name="Albersmeier A."/>
            <person name="Kalinowski J."/>
            <person name="Ruckert C."/>
        </authorList>
    </citation>
    <scope>NUCLEOTIDE SEQUENCE</scope>
    <source>
        <strain evidence="2">CGMCC 1.12426</strain>
    </source>
</reference>
<reference evidence="2" key="2">
    <citation type="submission" date="2020-09" db="EMBL/GenBank/DDBJ databases">
        <authorList>
            <person name="Sun Q."/>
            <person name="Zhou Y."/>
        </authorList>
    </citation>
    <scope>NUCLEOTIDE SEQUENCE</scope>
    <source>
        <strain evidence="2">CGMCC 1.12426</strain>
    </source>
</reference>
<sequence>MPGAPAQLKTKDRFYGSFHHVSRMFGKPAKISTCPRAPADRKARCPESVLRGNLCAGDPHHREQTGITPLAAGGPHGY</sequence>
<evidence type="ECO:0000313" key="2">
    <source>
        <dbReference type="EMBL" id="GGB43180.1"/>
    </source>
</evidence>
<proteinExistence type="predicted"/>
<evidence type="ECO:0000313" key="3">
    <source>
        <dbReference type="Proteomes" id="UP000605148"/>
    </source>
</evidence>
<organism evidence="2 3">
    <name type="scientific">Roseibium aquae</name>
    <dbReference type="NCBI Taxonomy" id="1323746"/>
    <lineage>
        <taxon>Bacteria</taxon>
        <taxon>Pseudomonadati</taxon>
        <taxon>Pseudomonadota</taxon>
        <taxon>Alphaproteobacteria</taxon>
        <taxon>Hyphomicrobiales</taxon>
        <taxon>Stappiaceae</taxon>
        <taxon>Roseibium</taxon>
    </lineage>
</organism>
<dbReference type="AlphaFoldDB" id="A0A916WY94"/>
<name>A0A916WY94_9HYPH</name>
<accession>A0A916WY94</accession>
<keyword evidence="3" id="KW-1185">Reference proteome</keyword>
<dbReference type="Proteomes" id="UP000605148">
    <property type="component" value="Unassembled WGS sequence"/>
</dbReference>
<comment type="caution">
    <text evidence="2">The sequence shown here is derived from an EMBL/GenBank/DDBJ whole genome shotgun (WGS) entry which is preliminary data.</text>
</comment>
<dbReference type="EMBL" id="BMFA01000003">
    <property type="protein sequence ID" value="GGB43180.1"/>
    <property type="molecule type" value="Genomic_DNA"/>
</dbReference>
<feature type="region of interest" description="Disordered" evidence="1">
    <location>
        <begin position="56"/>
        <end position="78"/>
    </location>
</feature>
<evidence type="ECO:0000256" key="1">
    <source>
        <dbReference type="SAM" id="MobiDB-lite"/>
    </source>
</evidence>